<dbReference type="Gene3D" id="2.160.20.10">
    <property type="entry name" value="Single-stranded right-handed beta-helix, Pectin lyase-like"/>
    <property type="match status" value="1"/>
</dbReference>
<dbReference type="EMBL" id="SNZH01000005">
    <property type="protein sequence ID" value="TDR44927.1"/>
    <property type="molecule type" value="Genomic_DNA"/>
</dbReference>
<feature type="chain" id="PRO_5020269710" description="Parallel beta helix pectate lyase-like protein" evidence="1">
    <location>
        <begin position="25"/>
        <end position="529"/>
    </location>
</feature>
<comment type="caution">
    <text evidence="2">The sequence shown here is derived from an EMBL/GenBank/DDBJ whole genome shotgun (WGS) entry which is preliminary data.</text>
</comment>
<keyword evidence="1" id="KW-0732">Signal</keyword>
<reference evidence="2 3" key="1">
    <citation type="submission" date="2019-03" db="EMBL/GenBank/DDBJ databases">
        <title>Genomic Encyclopedia of Type Strains, Phase IV (KMG-IV): sequencing the most valuable type-strain genomes for metagenomic binning, comparative biology and taxonomic classification.</title>
        <authorList>
            <person name="Goeker M."/>
        </authorList>
    </citation>
    <scope>NUCLEOTIDE SEQUENCE [LARGE SCALE GENOMIC DNA]</scope>
    <source>
        <strain evidence="2 3">DSM 21667</strain>
    </source>
</reference>
<dbReference type="InterPro" id="IPR012334">
    <property type="entry name" value="Pectin_lyas_fold"/>
</dbReference>
<dbReference type="InterPro" id="IPR011050">
    <property type="entry name" value="Pectin_lyase_fold/virulence"/>
</dbReference>
<dbReference type="AlphaFoldDB" id="A0A4R6Z088"/>
<dbReference type="SUPFAM" id="SSF51126">
    <property type="entry name" value="Pectin lyase-like"/>
    <property type="match status" value="1"/>
</dbReference>
<sequence length="529" mass="56165">MPRFHRMPGAAMAALALLSGSVQAVVVDSGPVDLPIAATAAGTYLNLVDGNSLASGSDFHPIAAADGSLAFAIGSAASLAVRNGAVATLDQAILVGAANAYAASGTLAATPLRSGGQHRLGLRFVDERSGGLRYGHVLLQTTAPKGFPARILRYAYETSGAAIVTPGDSRIFSDDFQPLLVAASCMPEAVQARLLNAPAGATLQIPAGDCDWGSTQLTHARSIRIRGAGQNLTLLRRSAAMPDYWNALLKLSCGNNSKVEISDLSLLGNGIEGDIDSGLWLDGGCVDFRIHDVTAANFSRAGMAIRGDGQRGVIYRSDFLANFRCAGGCFGYGIDVDGGANPNGGPHPPPLSLGSGNAVFVEDSYFYDNRHGIASNYGSRYVFRHNTVVSTQRTRDYGMIDAHGRENAERYGSQSWEIYANYLRTSPAQMTSDGIVLRGGDGVVFGNIVANIPYVVRLLNQPCSGSYPLPGQVRAAYIWDNPFTPIPIYNNDNAVWIDSSCETYIVQGRDYFLTAPSAYQPYPYPHPAR</sequence>
<organism evidence="2 3">
    <name type="scientific">Tahibacter aquaticus</name>
    <dbReference type="NCBI Taxonomy" id="520092"/>
    <lineage>
        <taxon>Bacteria</taxon>
        <taxon>Pseudomonadati</taxon>
        <taxon>Pseudomonadota</taxon>
        <taxon>Gammaproteobacteria</taxon>
        <taxon>Lysobacterales</taxon>
        <taxon>Rhodanobacteraceae</taxon>
        <taxon>Tahibacter</taxon>
    </lineage>
</organism>
<gene>
    <name evidence="2" type="ORF">DFR29_105110</name>
</gene>
<evidence type="ECO:0008006" key="4">
    <source>
        <dbReference type="Google" id="ProtNLM"/>
    </source>
</evidence>
<evidence type="ECO:0000256" key="1">
    <source>
        <dbReference type="SAM" id="SignalP"/>
    </source>
</evidence>
<evidence type="ECO:0000313" key="3">
    <source>
        <dbReference type="Proteomes" id="UP000295293"/>
    </source>
</evidence>
<keyword evidence="3" id="KW-1185">Reference proteome</keyword>
<feature type="signal peptide" evidence="1">
    <location>
        <begin position="1"/>
        <end position="24"/>
    </location>
</feature>
<protein>
    <recommendedName>
        <fullName evidence="4">Parallel beta helix pectate lyase-like protein</fullName>
    </recommendedName>
</protein>
<name>A0A4R6Z088_9GAMM</name>
<dbReference type="Proteomes" id="UP000295293">
    <property type="component" value="Unassembled WGS sequence"/>
</dbReference>
<evidence type="ECO:0000313" key="2">
    <source>
        <dbReference type="EMBL" id="TDR44927.1"/>
    </source>
</evidence>
<accession>A0A4R6Z088</accession>
<proteinExistence type="predicted"/>